<dbReference type="InterPro" id="IPR022385">
    <property type="entry name" value="Rhs_assc_core"/>
</dbReference>
<protein>
    <submittedName>
        <fullName evidence="3">Uncharacterized protein</fullName>
    </submittedName>
</protein>
<sequence>MRNPQYFAALSVFFLLLSLTVWGQIEVKITGPTSVPLRNQILYRAEFSKNGISISPPSGGDGYWGGSSVTFINKTDFESRLFFFEEGAQSINYGYVTYDNYYFTFLNVKVENPCDGTVPSAQNVSRTGAGQVTLIANTSPSGYTYQWYNAEGTRLLSSDMSYTTEYLSATTTYKLAYKHSSGCETIMIDVRAIVNPPLDENSSYNYIKTYTATVPVQNSSELETGDRSVSQKQFAYYDGLGRPMQQVQVAASPTGKDIVAGVEYDAFGREARKFLPYASTSQGNGHYVEGWNEQQQAYYDDHFGNGVGEVAFSESEFDGSPLNRVMASYAPGDSWAKKVDEEGNKTGRPVRMDYLSNTKEDRAVLWEVEGDRLIAYRYYKPGTLYKTVTTDEEKHETIEFRDLQDRVVLKRVQAPDGQWADTYYVYDQYGNLSYVLPPEASKGYAKAEMEAPEGYYLVSEDVDYADIAAQSGGKVAYIPTATVTVKPGDVLGDGVEIKAVGAMPAQSYLDDWAFQYRYDHRNRMTEKRVPGAEPVYMVYDKLDRLVLTQDGNQRGENANKWSFTKYDALDRPVVTGEKVIGSRSTVTQALADGSGHESYTGSGTTKYSDTVYPKGITEAEVHTVTYYDNYAFTDKKFALPTGVFGDDDHKIIPKAFTAMRGQVTGTKVKILGSTNDYIETVNFYDDRYRLIQYKVLNHHKGEDVVTTQYDFAGRVRKTHLLHHNPAADMGPMEVAQEYTYDHAGRLLTVNHSINGATPVTLLRHTYNELGELVNKDLADGFEDIDYVYNIRGWLTKINNVSDGTSKLFEMDLHYDNAPSGHQAYNGNIGSTVWKNPYESVTNRYDYHYDAMNRLTAADYGHNDTGNAMGFDVTGIRYDLNGNIKSLNRKGDDDNRPNVDIDKLGYTYAKGNQLSKVADASGSTEGFKDGTNQTTEYFYDENGNMKEDRNKGITSITYNHLNLPQKVAFSADKYIEYSYDASGTKLSQKTVDSGESKVSDYMGGFVYEDDKLQFVQHDEGRVVPVMASDSETISSWDYQYHLKDHLGNVRVTFKTKPDAPDIYLATAENDQKTKDYEDTYFIRYGEVTRINADLFDHTDVGSAKTYSMRLNGMGNEIYGLAKSLKVKPGDQVSAEVWAKYLDPSTTGQSGSSFAQLINDLSSNASHIVVDGATAGMEPIIPFPGMISHGSGDAGAPKAYLNLLVLDRSRNYVTSSFVQVNTSAMENGSDVPHQFLKINPITIQEPGYVYIYLSNETGSRLEVFFDDFKVTHQNSLVVQKDDYYPFGMSFNSCTRPSSVGQKFKFNGKERQALTGWDDFGARMYMSDLGRWGVVDPAADVLEMSSPYVYSLNNPINFIDLDGELPIFINGRIMSNSERGDASYWDTQLLETIKNSGVANPGGELHFVDGDRFSTNFGSRDGFPLSAKGSWVNGGNSPAGRHNAGYFQAKRDFKSILNKLARDPESDKIIEKIQIYSHSRGGAFATGYTEGLLELIGAYADQFDDPSNVIQYVLHLAPHQSGSLQAFSGNEFSMHHTSDALSGNEMGGLLAAFESDIGNSILSAHSTTGFTKEVGAFIDSFLYNNESTDQSTVDDFIKRMQDEYGIEVTVKQ</sequence>
<dbReference type="Pfam" id="PF20041">
    <property type="entry name" value="DUF6443"/>
    <property type="match status" value="1"/>
</dbReference>
<organism evidence="3 4">
    <name type="scientific">Echinicola strongylocentroti</name>
    <dbReference type="NCBI Taxonomy" id="1795355"/>
    <lineage>
        <taxon>Bacteria</taxon>
        <taxon>Pseudomonadati</taxon>
        <taxon>Bacteroidota</taxon>
        <taxon>Cytophagia</taxon>
        <taxon>Cytophagales</taxon>
        <taxon>Cyclobacteriaceae</taxon>
        <taxon>Echinicola</taxon>
    </lineage>
</organism>
<proteinExistence type="predicted"/>
<gene>
    <name evidence="3" type="ORF">DN752_01410</name>
</gene>
<dbReference type="InterPro" id="IPR045619">
    <property type="entry name" value="DUF6443"/>
</dbReference>
<evidence type="ECO:0000313" key="3">
    <source>
        <dbReference type="EMBL" id="AWW28894.1"/>
    </source>
</evidence>
<dbReference type="InterPro" id="IPR050708">
    <property type="entry name" value="T6SS_VgrG/RHS"/>
</dbReference>
<accession>A0A2Z4IDE6</accession>
<feature type="domain" description="Ig-like" evidence="1">
    <location>
        <begin position="119"/>
        <end position="196"/>
    </location>
</feature>
<evidence type="ECO:0000259" key="2">
    <source>
        <dbReference type="Pfam" id="PF20041"/>
    </source>
</evidence>
<dbReference type="Proteomes" id="UP000248688">
    <property type="component" value="Chromosome"/>
</dbReference>
<keyword evidence="4" id="KW-1185">Reference proteome</keyword>
<reference evidence="3 4" key="1">
    <citation type="submission" date="2018-06" db="EMBL/GenBank/DDBJ databases">
        <title>Echinicola strongylocentroti sp. nov., isolated from a sea urchin Strongylocentrotus intermedius.</title>
        <authorList>
            <person name="Bae S.S."/>
        </authorList>
    </citation>
    <scope>NUCLEOTIDE SEQUENCE [LARGE SCALE GENOMIC DNA]</scope>
    <source>
        <strain evidence="3 4">MEBiC08714</strain>
    </source>
</reference>
<dbReference type="OrthoDB" id="976756at2"/>
<dbReference type="EMBL" id="CP030041">
    <property type="protein sequence ID" value="AWW28894.1"/>
    <property type="molecule type" value="Genomic_DNA"/>
</dbReference>
<evidence type="ECO:0000313" key="4">
    <source>
        <dbReference type="Proteomes" id="UP000248688"/>
    </source>
</evidence>
<dbReference type="KEGG" id="est:DN752_01410"/>
<name>A0A2Z4IDE6_9BACT</name>
<evidence type="ECO:0000259" key="1">
    <source>
        <dbReference type="Pfam" id="PF19081"/>
    </source>
</evidence>
<dbReference type="PANTHER" id="PTHR32305:SF15">
    <property type="entry name" value="PROTEIN RHSA-RELATED"/>
    <property type="match status" value="1"/>
</dbReference>
<dbReference type="RefSeq" id="WP_112782315.1">
    <property type="nucleotide sequence ID" value="NZ_CP030041.1"/>
</dbReference>
<dbReference type="PANTHER" id="PTHR32305">
    <property type="match status" value="1"/>
</dbReference>
<dbReference type="InterPro" id="IPR044023">
    <property type="entry name" value="Ig_7"/>
</dbReference>
<dbReference type="Pfam" id="PF19081">
    <property type="entry name" value="Ig_7"/>
    <property type="match status" value="1"/>
</dbReference>
<feature type="domain" description="DUF6443" evidence="2">
    <location>
        <begin position="208"/>
        <end position="341"/>
    </location>
</feature>
<dbReference type="Gene3D" id="2.180.10.10">
    <property type="entry name" value="RHS repeat-associated core"/>
    <property type="match status" value="2"/>
</dbReference>
<dbReference type="NCBIfam" id="TIGR03696">
    <property type="entry name" value="Rhs_assc_core"/>
    <property type="match status" value="1"/>
</dbReference>